<accession>A0A2P2NH60</accession>
<dbReference type="EMBL" id="GGEC01061341">
    <property type="protein sequence ID" value="MBX41825.1"/>
    <property type="molecule type" value="Transcribed_RNA"/>
</dbReference>
<sequence length="56" mass="6197">MLRETSDVNESGKWLSQCPLESSTSLSCKSSSLYTVIHHVGHYFCLNFGISQTSLS</sequence>
<evidence type="ECO:0000313" key="1">
    <source>
        <dbReference type="EMBL" id="MBX41825.1"/>
    </source>
</evidence>
<proteinExistence type="predicted"/>
<name>A0A2P2NH60_RHIMU</name>
<reference evidence="1" key="1">
    <citation type="submission" date="2018-02" db="EMBL/GenBank/DDBJ databases">
        <title>Rhizophora mucronata_Transcriptome.</title>
        <authorList>
            <person name="Meera S.P."/>
            <person name="Sreeshan A."/>
            <person name="Augustine A."/>
        </authorList>
    </citation>
    <scope>NUCLEOTIDE SEQUENCE</scope>
    <source>
        <tissue evidence="1">Leaf</tissue>
    </source>
</reference>
<dbReference type="AlphaFoldDB" id="A0A2P2NH60"/>
<protein>
    <submittedName>
        <fullName evidence="1">Uncharacterized protein</fullName>
    </submittedName>
</protein>
<organism evidence="1">
    <name type="scientific">Rhizophora mucronata</name>
    <name type="common">Asiatic mangrove</name>
    <dbReference type="NCBI Taxonomy" id="61149"/>
    <lineage>
        <taxon>Eukaryota</taxon>
        <taxon>Viridiplantae</taxon>
        <taxon>Streptophyta</taxon>
        <taxon>Embryophyta</taxon>
        <taxon>Tracheophyta</taxon>
        <taxon>Spermatophyta</taxon>
        <taxon>Magnoliopsida</taxon>
        <taxon>eudicotyledons</taxon>
        <taxon>Gunneridae</taxon>
        <taxon>Pentapetalae</taxon>
        <taxon>rosids</taxon>
        <taxon>fabids</taxon>
        <taxon>Malpighiales</taxon>
        <taxon>Rhizophoraceae</taxon>
        <taxon>Rhizophora</taxon>
    </lineage>
</organism>